<dbReference type="EMBL" id="LXLX01000024">
    <property type="protein sequence ID" value="OFD96833.1"/>
    <property type="molecule type" value="Genomic_DNA"/>
</dbReference>
<dbReference type="Proteomes" id="UP000175835">
    <property type="component" value="Unassembled WGS sequence"/>
</dbReference>
<dbReference type="PANTHER" id="PTHR34180">
    <property type="entry name" value="PEPTIDASE C45"/>
    <property type="match status" value="1"/>
</dbReference>
<dbReference type="SUPFAM" id="SSF56235">
    <property type="entry name" value="N-terminal nucleophile aminohydrolases (Ntn hydrolases)"/>
    <property type="match status" value="1"/>
</dbReference>
<dbReference type="InterPro" id="IPR047794">
    <property type="entry name" value="C45_proenzyme-like"/>
</dbReference>
<dbReference type="InterPro" id="IPR029055">
    <property type="entry name" value="Ntn_hydrolases_N"/>
</dbReference>
<dbReference type="Pfam" id="PF03417">
    <property type="entry name" value="AAT"/>
    <property type="match status" value="1"/>
</dbReference>
<dbReference type="CDD" id="cd01935">
    <property type="entry name" value="Ntn_CGH_like"/>
    <property type="match status" value="1"/>
</dbReference>
<dbReference type="Gene3D" id="3.60.60.10">
    <property type="entry name" value="Penicillin V Acylase, Chain A"/>
    <property type="match status" value="1"/>
</dbReference>
<dbReference type="PATRIC" id="fig|86662.28.peg.1862"/>
<protein>
    <recommendedName>
        <fullName evidence="1">Peptidase C45 hydrolase domain-containing protein</fullName>
    </recommendedName>
</protein>
<dbReference type="AlphaFoldDB" id="A0A1D3MIJ9"/>
<sequence length="338" mass="37858">MYHPRLKGDPYRAGKHYAEILYKNGFRFPQVTEEKLHYGKSCIPILNEFDSDIVKEIHGFADGCHASFEEVSSFLLSIGVFEPSGQCSIFAAFNGKEVIIGRNYDMLFSLKKITESSLVCFDDKNKYLGHSDCFIGKVDGINEHGLFVGITAVPHEGIKLGLNFYISCKHILENCSNVAEGIEVLKSFPSSVANNYLLADPSGSMAVVEVTPNECNVRLPKNNYIHCTNHHVGALAVENWNWSKSKDRFETLDRVLAENVNNMTLSIAKSIMSETKGHVCLNLTEHKFGTLFSVVANLNTMEITRAEGMPNKAKYTADQRLTEAFLKEKKKDNVQLFN</sequence>
<proteinExistence type="predicted"/>
<evidence type="ECO:0000313" key="3">
    <source>
        <dbReference type="Proteomes" id="UP000175835"/>
    </source>
</evidence>
<gene>
    <name evidence="2" type="ORF">BWGOE11_18510</name>
</gene>
<feature type="domain" description="Peptidase C45 hydrolase" evidence="1">
    <location>
        <begin position="95"/>
        <end position="311"/>
    </location>
</feature>
<accession>A0A1D3MIJ9</accession>
<name>A0A1D3MIJ9_BACMY</name>
<comment type="caution">
    <text evidence="2">The sequence shown here is derived from an EMBL/GenBank/DDBJ whole genome shotgun (WGS) entry which is preliminary data.</text>
</comment>
<evidence type="ECO:0000313" key="2">
    <source>
        <dbReference type="EMBL" id="OFD96833.1"/>
    </source>
</evidence>
<dbReference type="InterPro" id="IPR005079">
    <property type="entry name" value="Peptidase_C45_hydrolase"/>
</dbReference>
<evidence type="ECO:0000259" key="1">
    <source>
        <dbReference type="Pfam" id="PF03417"/>
    </source>
</evidence>
<dbReference type="NCBIfam" id="NF040521">
    <property type="entry name" value="C45_proenzyme"/>
    <property type="match status" value="1"/>
</dbReference>
<dbReference type="InterPro" id="IPR047801">
    <property type="entry name" value="Peptidase_C45"/>
</dbReference>
<dbReference type="PANTHER" id="PTHR34180:SF1">
    <property type="entry name" value="BETA-ALANYL-DOPAMINE_CARCININE HYDROLASE"/>
    <property type="match status" value="1"/>
</dbReference>
<dbReference type="RefSeq" id="WP_002203192.1">
    <property type="nucleotide sequence ID" value="NZ_FMJF01000015.1"/>
</dbReference>
<organism evidence="2 3">
    <name type="scientific">Bacillus mycoides</name>
    <dbReference type="NCBI Taxonomy" id="1405"/>
    <lineage>
        <taxon>Bacteria</taxon>
        <taxon>Bacillati</taxon>
        <taxon>Bacillota</taxon>
        <taxon>Bacilli</taxon>
        <taxon>Bacillales</taxon>
        <taxon>Bacillaceae</taxon>
        <taxon>Bacillus</taxon>
        <taxon>Bacillus cereus group</taxon>
    </lineage>
</organism>
<reference evidence="2 3" key="1">
    <citation type="submission" date="2016-05" db="EMBL/GenBank/DDBJ databases">
        <title>Bacillus thuringiensis and Bacillus weihenstephanensis as novel biocontrol agents of wilt causing Verticillium species.</title>
        <authorList>
            <person name="Hollensteiner J."/>
            <person name="Wemheuer F."/>
            <person name="Harting R."/>
            <person name="Kolarzyk A."/>
            <person name="Diaz-Valerio S."/>
            <person name="Poehlein A."/>
            <person name="Brzuszkiewicz E."/>
            <person name="Nesemann K."/>
            <person name="Braus-Stromeyer S."/>
            <person name="Braus G."/>
            <person name="Daniel R."/>
            <person name="Liesegang H."/>
        </authorList>
    </citation>
    <scope>NUCLEOTIDE SEQUENCE [LARGE SCALE GENOMIC DNA]</scope>
    <source>
        <strain evidence="2 3">GOE11</strain>
    </source>
</reference>